<dbReference type="EMBL" id="BLBS01000013">
    <property type="protein sequence ID" value="GET86671.1"/>
    <property type="molecule type" value="Genomic_DNA"/>
</dbReference>
<gene>
    <name evidence="2" type="ORF">LtaPh_1106400</name>
</gene>
<feature type="region of interest" description="Disordered" evidence="1">
    <location>
        <begin position="401"/>
        <end position="435"/>
    </location>
</feature>
<protein>
    <submittedName>
        <fullName evidence="2">Uncharacterized protein</fullName>
    </submittedName>
</protein>
<sequence length="1132" mass="118783">MREVQPLSPFATENADTTANSTPAAAAAIPGAQRVSLLATTRDPPLSRLSRNIRVDDTDNLLSSSDFTAMLLSWARLSSPDGPEVAENGKQQQQQTPSKTFSDLPTSVQTRSIPFVPSMDGLLSFSDSAECGTPPQFAALPLQQRSPSFISQGFLNESRTMNHYTASSFVHGLDTKASAVTDSHLGVANTSFPALPNVLSVNRADEERRNCVISYINHGEACGDEGSPTVRQAPLHESTSFFSTPLSSRPSTLLSPSTPAPEEYSTGYTSVLLPMVPPSFTGEDYYDYAMHGQVEFVKQLCDGTGGNDDDGNGGAEELRGSGNMSRSSSLQRLQLPTSLHGKAGSLGDLPAAPGSRSAMEVAPMSAPAHPASSPLSTFQPLSIATTSSGEYHTYSAASTGRAGTAWDASTGGNKSNESVHAHSQVSSGSLQTPLLPSQGMTLLQHQQSRAPFTPSPLPAQTWTSTAGAAIGEEMAAQSTSQQQYQQLQASTHSQSISRQYSTGATPGAASSVGPALSGSGVYSTSLAKSLNASTGYHTGNGTPPSGGPAHLIMLVPASSESSSTGHATQGQRHLYAMQAPAQMPSTSETASAPLYAPPRDNGAVQSTSVPLSSSATMVSDSGASAVPLLYVTAPTAFAGLPPTAARCQANASPPSSVSGHSCVVSMTQAPAPETSPPTSQCVYLQTYPSAPSSQSRPLSLQQYSGNFASQVPGAGIPTAAKHATSASFHARTSSQVPMLATTTLPHSMNTATFSQGSRAVGLSCPSIQPGAPAKSTDMLRKQVNVHGAMMNVLPFYPYNESAPPAPTAQIVTGVRSPSNSTVTQSLGGSGWSSPSVNSNTGCNLEGSCRSLEGAKSQDGAEVSSYTWRSDTPSLANAPVLPIFIQMFPCELRDRVGLLNRVIVATCGRDAGLVQSFEARSETSFIAHVRTNNVWELIYKLRCRVLMDRFGFWYAANIDQYVRMKEYCESVRRLPQQTRHFQTDGLPCMPLVVELSRSVNRSLVRENTGPRCFDELVPIAAVDRHRSRLQGSSSGHNSHANVSMGGTAVPASGTTAADASVFLTKVNDARPLHGGPPVFLTNQGHVMMVPPHLVPGLAGGKYLTDLGMSGSSTQVKHMNPQLLPLSFTLGRSS</sequence>
<reference evidence="2" key="1">
    <citation type="submission" date="2019-11" db="EMBL/GenBank/DDBJ databases">
        <title>Leishmania tarentolae CDS.</title>
        <authorList>
            <person name="Goto Y."/>
            <person name="Yamagishi J."/>
        </authorList>
    </citation>
    <scope>NUCLEOTIDE SEQUENCE [LARGE SCALE GENOMIC DNA]</scope>
    <source>
        <strain evidence="2">Parrot Tar II</strain>
    </source>
</reference>
<feature type="compositionally biased region" description="Polar residues" evidence="1">
    <location>
        <begin position="410"/>
        <end position="435"/>
    </location>
</feature>
<feature type="region of interest" description="Disordered" evidence="1">
    <location>
        <begin position="302"/>
        <end position="375"/>
    </location>
</feature>
<feature type="compositionally biased region" description="Low complexity" evidence="1">
    <location>
        <begin position="240"/>
        <end position="257"/>
    </location>
</feature>
<proteinExistence type="predicted"/>
<feature type="region of interest" description="Disordered" evidence="1">
    <location>
        <begin position="1"/>
        <end position="24"/>
    </location>
</feature>
<feature type="region of interest" description="Disordered" evidence="1">
    <location>
        <begin position="579"/>
        <end position="608"/>
    </location>
</feature>
<feature type="region of interest" description="Disordered" evidence="1">
    <location>
        <begin position="476"/>
        <end position="513"/>
    </location>
</feature>
<feature type="compositionally biased region" description="Low complexity" evidence="1">
    <location>
        <begin position="15"/>
        <end position="24"/>
    </location>
</feature>
<feature type="compositionally biased region" description="Polar residues" evidence="1">
    <location>
        <begin position="495"/>
        <end position="504"/>
    </location>
</feature>
<dbReference type="Proteomes" id="UP000419144">
    <property type="component" value="Unassembled WGS sequence"/>
</dbReference>
<accession>A0A640KBW1</accession>
<feature type="compositionally biased region" description="Low complexity" evidence="1">
    <location>
        <begin position="325"/>
        <end position="335"/>
    </location>
</feature>
<evidence type="ECO:0000256" key="1">
    <source>
        <dbReference type="SAM" id="MobiDB-lite"/>
    </source>
</evidence>
<feature type="compositionally biased region" description="Low complexity" evidence="1">
    <location>
        <begin position="476"/>
        <end position="494"/>
    </location>
</feature>
<dbReference type="AlphaFoldDB" id="A0A640KBW1"/>
<dbReference type="OrthoDB" id="266798at2759"/>
<evidence type="ECO:0000313" key="2">
    <source>
        <dbReference type="EMBL" id="GET86671.1"/>
    </source>
</evidence>
<feature type="compositionally biased region" description="Polar residues" evidence="1">
    <location>
        <begin position="89"/>
        <end position="106"/>
    </location>
</feature>
<comment type="caution">
    <text evidence="2">The sequence shown here is derived from an EMBL/GenBank/DDBJ whole genome shotgun (WGS) entry which is preliminary data.</text>
</comment>
<dbReference type="VEuPathDB" id="TriTrypDB:LtaPh_1106400"/>
<feature type="region of interest" description="Disordered" evidence="1">
    <location>
        <begin position="80"/>
        <end position="106"/>
    </location>
</feature>
<evidence type="ECO:0000313" key="3">
    <source>
        <dbReference type="Proteomes" id="UP000419144"/>
    </source>
</evidence>
<organism evidence="2 3">
    <name type="scientific">Leishmania tarentolae</name>
    <name type="common">Sauroleishmania tarentolae</name>
    <dbReference type="NCBI Taxonomy" id="5689"/>
    <lineage>
        <taxon>Eukaryota</taxon>
        <taxon>Discoba</taxon>
        <taxon>Euglenozoa</taxon>
        <taxon>Kinetoplastea</taxon>
        <taxon>Metakinetoplastina</taxon>
        <taxon>Trypanosomatida</taxon>
        <taxon>Trypanosomatidae</taxon>
        <taxon>Leishmaniinae</taxon>
        <taxon>Leishmania</taxon>
        <taxon>lizard Leishmania</taxon>
    </lineage>
</organism>
<feature type="region of interest" description="Disordered" evidence="1">
    <location>
        <begin position="240"/>
        <end position="264"/>
    </location>
</feature>
<keyword evidence="3" id="KW-1185">Reference proteome</keyword>
<feature type="compositionally biased region" description="Low complexity" evidence="1">
    <location>
        <begin position="362"/>
        <end position="375"/>
    </location>
</feature>
<name>A0A640KBW1_LEITA</name>